<accession>B7GCM6</accession>
<feature type="non-terminal residue" evidence="4">
    <location>
        <position position="527"/>
    </location>
</feature>
<organism evidence="4 5">
    <name type="scientific">Phaeodactylum tricornutum (strain CCAP 1055/1)</name>
    <dbReference type="NCBI Taxonomy" id="556484"/>
    <lineage>
        <taxon>Eukaryota</taxon>
        <taxon>Sar</taxon>
        <taxon>Stramenopiles</taxon>
        <taxon>Ochrophyta</taxon>
        <taxon>Bacillariophyta</taxon>
        <taxon>Bacillariophyceae</taxon>
        <taxon>Bacillariophycidae</taxon>
        <taxon>Naviculales</taxon>
        <taxon>Phaeodactylaceae</taxon>
        <taxon>Phaeodactylum</taxon>
    </lineage>
</organism>
<dbReference type="InterPro" id="IPR006598">
    <property type="entry name" value="CAP10"/>
</dbReference>
<dbReference type="RefSeq" id="XP_002184833.1">
    <property type="nucleotide sequence ID" value="XM_002184797.1"/>
</dbReference>
<dbReference type="PANTHER" id="PTHR12203:SF35">
    <property type="entry name" value="PROTEIN O-GLUCOSYLTRANSFERASE 1"/>
    <property type="match status" value="1"/>
</dbReference>
<protein>
    <recommendedName>
        <fullName evidence="3">Glycosyl transferase CAP10 domain-containing protein</fullName>
    </recommendedName>
</protein>
<dbReference type="KEGG" id="pti:PHATRDRAFT_50016"/>
<dbReference type="eggNOG" id="KOG2458">
    <property type="taxonomic scope" value="Eukaryota"/>
</dbReference>
<evidence type="ECO:0000256" key="2">
    <source>
        <dbReference type="ARBA" id="ARBA00022679"/>
    </source>
</evidence>
<dbReference type="Pfam" id="PF05686">
    <property type="entry name" value="Glyco_transf_90"/>
    <property type="match status" value="1"/>
</dbReference>
<dbReference type="GO" id="GO:0016740">
    <property type="term" value="F:transferase activity"/>
    <property type="evidence" value="ECO:0007669"/>
    <property type="project" value="UniProtKB-KW"/>
</dbReference>
<dbReference type="EMBL" id="CM000628">
    <property type="protein sequence ID" value="EEC43569.1"/>
    <property type="molecule type" value="Genomic_DNA"/>
</dbReference>
<dbReference type="OrthoDB" id="206240at2759"/>
<evidence type="ECO:0000313" key="4">
    <source>
        <dbReference type="EMBL" id="EEC43569.1"/>
    </source>
</evidence>
<dbReference type="PANTHER" id="PTHR12203">
    <property type="entry name" value="KDEL LYS-ASP-GLU-LEU CONTAINING - RELATED"/>
    <property type="match status" value="1"/>
</dbReference>
<dbReference type="SMART" id="SM00672">
    <property type="entry name" value="CAP10"/>
    <property type="match status" value="1"/>
</dbReference>
<dbReference type="AlphaFoldDB" id="B7GCM6"/>
<keyword evidence="5" id="KW-1185">Reference proteome</keyword>
<evidence type="ECO:0000313" key="5">
    <source>
        <dbReference type="Proteomes" id="UP000000759"/>
    </source>
</evidence>
<reference evidence="4 5" key="1">
    <citation type="journal article" date="2008" name="Nature">
        <title>The Phaeodactylum genome reveals the evolutionary history of diatom genomes.</title>
        <authorList>
            <person name="Bowler C."/>
            <person name="Allen A.E."/>
            <person name="Badger J.H."/>
            <person name="Grimwood J."/>
            <person name="Jabbari K."/>
            <person name="Kuo A."/>
            <person name="Maheswari U."/>
            <person name="Martens C."/>
            <person name="Maumus F."/>
            <person name="Otillar R.P."/>
            <person name="Rayko E."/>
            <person name="Salamov A."/>
            <person name="Vandepoele K."/>
            <person name="Beszteri B."/>
            <person name="Gruber A."/>
            <person name="Heijde M."/>
            <person name="Katinka M."/>
            <person name="Mock T."/>
            <person name="Valentin K."/>
            <person name="Verret F."/>
            <person name="Berges J.A."/>
            <person name="Brownlee C."/>
            <person name="Cadoret J.P."/>
            <person name="Chiovitti A."/>
            <person name="Choi C.J."/>
            <person name="Coesel S."/>
            <person name="De Martino A."/>
            <person name="Detter J.C."/>
            <person name="Durkin C."/>
            <person name="Falciatore A."/>
            <person name="Fournet J."/>
            <person name="Haruta M."/>
            <person name="Huysman M.J."/>
            <person name="Jenkins B.D."/>
            <person name="Jiroutova K."/>
            <person name="Jorgensen R.E."/>
            <person name="Joubert Y."/>
            <person name="Kaplan A."/>
            <person name="Kroger N."/>
            <person name="Kroth P.G."/>
            <person name="La Roche J."/>
            <person name="Lindquist E."/>
            <person name="Lommer M."/>
            <person name="Martin-Jezequel V."/>
            <person name="Lopez P.J."/>
            <person name="Lucas S."/>
            <person name="Mangogna M."/>
            <person name="McGinnis K."/>
            <person name="Medlin L.K."/>
            <person name="Montsant A."/>
            <person name="Oudot-Le Secq M.P."/>
            <person name="Napoli C."/>
            <person name="Obornik M."/>
            <person name="Parker M.S."/>
            <person name="Petit J.L."/>
            <person name="Porcel B.M."/>
            <person name="Poulsen N."/>
            <person name="Robison M."/>
            <person name="Rychlewski L."/>
            <person name="Rynearson T.A."/>
            <person name="Schmutz J."/>
            <person name="Shapiro H."/>
            <person name="Siaut M."/>
            <person name="Stanley M."/>
            <person name="Sussman M.R."/>
            <person name="Taylor A.R."/>
            <person name="Vardi A."/>
            <person name="von Dassow P."/>
            <person name="Vyverman W."/>
            <person name="Willis A."/>
            <person name="Wyrwicz L.S."/>
            <person name="Rokhsar D.S."/>
            <person name="Weissenbach J."/>
            <person name="Armbrust E.V."/>
            <person name="Green B.R."/>
            <person name="Van de Peer Y."/>
            <person name="Grigoriev I.V."/>
        </authorList>
    </citation>
    <scope>NUCLEOTIDE SEQUENCE [LARGE SCALE GENOMIC DNA]</scope>
    <source>
        <strain evidence="4 5">CCAP 1055/1</strain>
    </source>
</reference>
<gene>
    <name evidence="4" type="ORF">PHATRDRAFT_50016</name>
</gene>
<dbReference type="Proteomes" id="UP000000759">
    <property type="component" value="Chromosome 26"/>
</dbReference>
<evidence type="ECO:0000256" key="1">
    <source>
        <dbReference type="ARBA" id="ARBA00010118"/>
    </source>
</evidence>
<dbReference type="HOGENOM" id="CLU_032266_0_0_1"/>
<dbReference type="InParanoid" id="B7GCM6"/>
<name>B7GCM6_PHATC</name>
<dbReference type="PaxDb" id="2850-Phatr50016"/>
<keyword evidence="2" id="KW-0808">Transferase</keyword>
<comment type="similarity">
    <text evidence="1">Belongs to the glycosyltransferase 90 family.</text>
</comment>
<dbReference type="InterPro" id="IPR051091">
    <property type="entry name" value="O-Glucosyltr/Glycosyltrsf_90"/>
</dbReference>
<proteinExistence type="inferred from homology"/>
<reference evidence="5" key="2">
    <citation type="submission" date="2008-08" db="EMBL/GenBank/DDBJ databases">
        <authorList>
            <consortium name="Diatom Consortium"/>
            <person name="Grigoriev I."/>
            <person name="Grimwood J."/>
            <person name="Kuo A."/>
            <person name="Otillar R.P."/>
            <person name="Salamov A."/>
            <person name="Detter J.C."/>
            <person name="Lindquist E."/>
            <person name="Shapiro H."/>
            <person name="Lucas S."/>
            <person name="Glavina del Rio T."/>
            <person name="Pitluck S."/>
            <person name="Rokhsar D."/>
            <person name="Bowler C."/>
        </authorList>
    </citation>
    <scope>GENOME REANNOTATION</scope>
    <source>
        <strain evidence="5">CCAP 1055/1</strain>
    </source>
</reference>
<dbReference type="GeneID" id="7198716"/>
<sequence>MPSLILITNTCMSSPESPTLAINEHSPRSSGVRSFRRSSTTRKLVNWLRLPLWLVALTALQVWNTPDREITFANISNASDLQYLAQSMLLATSFHTDESNGIPMQNVTATQQSNSIQRSRRFPSVAERVQLYMSDWYDPPCRLDRDGFGYRRIPKKGKIRLYHTNTTTLEVNSTVRGRYVFYGSLPTVRDCATGSVRVELRHQVYCQDILASFVPAIERLGWSEDTATSLSYADSSTPPPFLFQLGDSETPRHMAYVPHLKKFRRALDHTKLQLSATSSQCFQGNRRAHPSKPPSAILWKLNVKRHYRQVYDVSYLDVPWEEKLEKAIFWGGPNGFTGDQRVLLSITDDLERCLAIPRCQLVYEHANSTVVEAKLTTTRGLFPDTVRGVLLAAGRRRLQDLLRYKALVMLEGNDVSSGLKWAMYSKSVVIMPRPTRTSWLMEELLQPWIHYVPIRDDLSDLEDQTRWVLEHSEEAQRIAERATTWMDDLLFHVDAKRDDEQINAEILRRYAAHFYHKVASQKQHYSG</sequence>
<evidence type="ECO:0000259" key="3">
    <source>
        <dbReference type="SMART" id="SM00672"/>
    </source>
</evidence>
<feature type="domain" description="Glycosyl transferase CAP10" evidence="3">
    <location>
        <begin position="309"/>
        <end position="499"/>
    </location>
</feature>